<dbReference type="AlphaFoldDB" id="A0A382D7H7"/>
<dbReference type="EMBL" id="UINC01037863">
    <property type="protein sequence ID" value="SVB34004.1"/>
    <property type="molecule type" value="Genomic_DNA"/>
</dbReference>
<sequence>TDAKEAVNHFIEELRPSDRANLITFETRVSMSHEFSSDKSSLKSTVGSIQVGGATALYDAIARAASTLRQESGAKIIVFLTDGDDTGSKFSLTDLESMNLSEGIFVYGIGLGRVNTTSLDRLAKATDGTYYPVSSSVDLYTIYDRVINAYYKNYGKNLAKTASMTVRSLPSNMSVIIDGKQKGKTPFKLDGLAPKNATVKVKFNRGEWDCMVDLKAGYRAVVDARESDLGRDILISSMPFGASVFLDGNYVGETPVGLLAKQQKKGLFKKNIQPAVGKLRVPLVPQGRHTLRVVAVPDMAMGLEYEFKFEIKNKERSVNVDLFNNSHKFSDGEGGSKTRDPFDELNNNNDGDSKDPFDELDNF</sequence>
<dbReference type="InterPro" id="IPR036465">
    <property type="entry name" value="vWFA_dom_sf"/>
</dbReference>
<dbReference type="Gene3D" id="3.40.50.410">
    <property type="entry name" value="von Willebrand factor, type A domain"/>
    <property type="match status" value="1"/>
</dbReference>
<proteinExistence type="predicted"/>
<protein>
    <recommendedName>
        <fullName evidence="2">VWFA domain-containing protein</fullName>
    </recommendedName>
</protein>
<feature type="compositionally biased region" description="Basic and acidic residues" evidence="1">
    <location>
        <begin position="329"/>
        <end position="342"/>
    </location>
</feature>
<evidence type="ECO:0000259" key="2">
    <source>
        <dbReference type="PROSITE" id="PS50234"/>
    </source>
</evidence>
<gene>
    <name evidence="3" type="ORF">METZ01_LOCUS186858</name>
</gene>
<feature type="non-terminal residue" evidence="3">
    <location>
        <position position="1"/>
    </location>
</feature>
<feature type="domain" description="VWFA" evidence="2">
    <location>
        <begin position="1"/>
        <end position="146"/>
    </location>
</feature>
<evidence type="ECO:0000256" key="1">
    <source>
        <dbReference type="SAM" id="MobiDB-lite"/>
    </source>
</evidence>
<dbReference type="Pfam" id="PF00092">
    <property type="entry name" value="VWA"/>
    <property type="match status" value="1"/>
</dbReference>
<organism evidence="3">
    <name type="scientific">marine metagenome</name>
    <dbReference type="NCBI Taxonomy" id="408172"/>
    <lineage>
        <taxon>unclassified sequences</taxon>
        <taxon>metagenomes</taxon>
        <taxon>ecological metagenomes</taxon>
    </lineage>
</organism>
<dbReference type="PROSITE" id="PS50234">
    <property type="entry name" value="VWFA"/>
    <property type="match status" value="1"/>
</dbReference>
<dbReference type="SUPFAM" id="SSF53300">
    <property type="entry name" value="vWA-like"/>
    <property type="match status" value="1"/>
</dbReference>
<accession>A0A382D7H7</accession>
<reference evidence="3" key="1">
    <citation type="submission" date="2018-05" db="EMBL/GenBank/DDBJ databases">
        <authorList>
            <person name="Lanie J.A."/>
            <person name="Ng W.-L."/>
            <person name="Kazmierczak K.M."/>
            <person name="Andrzejewski T.M."/>
            <person name="Davidsen T.M."/>
            <person name="Wayne K.J."/>
            <person name="Tettelin H."/>
            <person name="Glass J.I."/>
            <person name="Rusch D."/>
            <person name="Podicherti R."/>
            <person name="Tsui H.-C.T."/>
            <person name="Winkler M.E."/>
        </authorList>
    </citation>
    <scope>NUCLEOTIDE SEQUENCE</scope>
</reference>
<dbReference type="Pfam" id="PF08308">
    <property type="entry name" value="PEGA"/>
    <property type="match status" value="2"/>
</dbReference>
<evidence type="ECO:0000313" key="3">
    <source>
        <dbReference type="EMBL" id="SVB34004.1"/>
    </source>
</evidence>
<dbReference type="InterPro" id="IPR013229">
    <property type="entry name" value="PEGA"/>
</dbReference>
<feature type="region of interest" description="Disordered" evidence="1">
    <location>
        <begin position="329"/>
        <end position="363"/>
    </location>
</feature>
<dbReference type="SMART" id="SM00327">
    <property type="entry name" value="VWA"/>
    <property type="match status" value="1"/>
</dbReference>
<name>A0A382D7H7_9ZZZZ</name>
<dbReference type="InterPro" id="IPR002035">
    <property type="entry name" value="VWF_A"/>
</dbReference>